<dbReference type="AlphaFoldDB" id="A0A8J7V1A2"/>
<dbReference type="InterPro" id="IPR029063">
    <property type="entry name" value="SAM-dependent_MTases_sf"/>
</dbReference>
<dbReference type="GO" id="GO:0008757">
    <property type="term" value="F:S-adenosylmethionine-dependent methyltransferase activity"/>
    <property type="evidence" value="ECO:0007669"/>
    <property type="project" value="InterPro"/>
</dbReference>
<evidence type="ECO:0000259" key="2">
    <source>
        <dbReference type="Pfam" id="PF08241"/>
    </source>
</evidence>
<feature type="domain" description="Methyltransferase type 11" evidence="2">
    <location>
        <begin position="42"/>
        <end position="132"/>
    </location>
</feature>
<dbReference type="InterPro" id="IPR013216">
    <property type="entry name" value="Methyltransf_11"/>
</dbReference>
<dbReference type="CDD" id="cd02440">
    <property type="entry name" value="AdoMet_MTases"/>
    <property type="match status" value="1"/>
</dbReference>
<dbReference type="Proteomes" id="UP000672602">
    <property type="component" value="Unassembled WGS sequence"/>
</dbReference>
<dbReference type="EMBL" id="JAGMWN010000001">
    <property type="protein sequence ID" value="MBP5855627.1"/>
    <property type="molecule type" value="Genomic_DNA"/>
</dbReference>
<organism evidence="3 4">
    <name type="scientific">Marivibrio halodurans</name>
    <dbReference type="NCBI Taxonomy" id="2039722"/>
    <lineage>
        <taxon>Bacteria</taxon>
        <taxon>Pseudomonadati</taxon>
        <taxon>Pseudomonadota</taxon>
        <taxon>Alphaproteobacteria</taxon>
        <taxon>Rhodospirillales</taxon>
        <taxon>Rhodospirillaceae</taxon>
        <taxon>Marivibrio</taxon>
    </lineage>
</organism>
<keyword evidence="1" id="KW-0812">Transmembrane</keyword>
<keyword evidence="4" id="KW-1185">Reference proteome</keyword>
<dbReference type="Gene3D" id="3.40.50.150">
    <property type="entry name" value="Vaccinia Virus protein VP39"/>
    <property type="match status" value="1"/>
</dbReference>
<protein>
    <submittedName>
        <fullName evidence="3">Class I SAM-dependent methyltransferase</fullName>
    </submittedName>
</protein>
<evidence type="ECO:0000313" key="4">
    <source>
        <dbReference type="Proteomes" id="UP000672602"/>
    </source>
</evidence>
<proteinExistence type="predicted"/>
<gene>
    <name evidence="3" type="ORF">KAJ83_01295</name>
</gene>
<feature type="transmembrane region" description="Helical" evidence="1">
    <location>
        <begin position="175"/>
        <end position="192"/>
    </location>
</feature>
<reference evidence="3" key="1">
    <citation type="submission" date="2021-04" db="EMBL/GenBank/DDBJ databases">
        <authorList>
            <person name="Zhang D.-C."/>
        </authorList>
    </citation>
    <scope>NUCLEOTIDE SEQUENCE</scope>
    <source>
        <strain evidence="3">CGMCC 1.15697</strain>
    </source>
</reference>
<keyword evidence="3" id="KW-0808">Transferase</keyword>
<comment type="caution">
    <text evidence="3">The sequence shown here is derived from an EMBL/GenBank/DDBJ whole genome shotgun (WGS) entry which is preliminary data.</text>
</comment>
<dbReference type="SUPFAM" id="SSF53335">
    <property type="entry name" value="S-adenosyl-L-methionine-dependent methyltransferases"/>
    <property type="match status" value="1"/>
</dbReference>
<dbReference type="Pfam" id="PF08241">
    <property type="entry name" value="Methyltransf_11"/>
    <property type="match status" value="1"/>
</dbReference>
<dbReference type="RefSeq" id="WP_210680206.1">
    <property type="nucleotide sequence ID" value="NZ_JAGMWN010000001.1"/>
</dbReference>
<accession>A0A8J7V1A2</accession>
<evidence type="ECO:0000256" key="1">
    <source>
        <dbReference type="SAM" id="Phobius"/>
    </source>
</evidence>
<dbReference type="PANTHER" id="PTHR43861">
    <property type="entry name" value="TRANS-ACONITATE 2-METHYLTRANSFERASE-RELATED"/>
    <property type="match status" value="1"/>
</dbReference>
<evidence type="ECO:0000313" key="3">
    <source>
        <dbReference type="EMBL" id="MBP5855627.1"/>
    </source>
</evidence>
<keyword evidence="3" id="KW-0489">Methyltransferase</keyword>
<sequence length="246" mass="28345">MDRETYAAEAALEERHWWFVGRRRLFAREIGRAGVSRDARVLDVGTSTGTNLRLMRDMGFSDVTGLDMSEEAIRFCRDKGLGEVRQGDICQMPFKDGHFDLVLATDIVEHVDDDARALSEIFRVVRPGGYVLMTVPAFQSLWGAQDILSHHKRRYRKKGFESLVAVSRLRVRRSYYFNFLLFLPIFLVRRIISMLKIPQKSENRFNAPVINEILLFLFTLDCLTAPFIRIPFGVSVLVLAQRPESE</sequence>
<keyword evidence="1" id="KW-1133">Transmembrane helix</keyword>
<dbReference type="GO" id="GO:0032259">
    <property type="term" value="P:methylation"/>
    <property type="evidence" value="ECO:0007669"/>
    <property type="project" value="UniProtKB-KW"/>
</dbReference>
<name>A0A8J7V1A2_9PROT</name>
<feature type="transmembrane region" description="Helical" evidence="1">
    <location>
        <begin position="213"/>
        <end position="240"/>
    </location>
</feature>
<keyword evidence="1" id="KW-0472">Membrane</keyword>